<dbReference type="PROSITE" id="PS50995">
    <property type="entry name" value="HTH_MARR_2"/>
    <property type="match status" value="1"/>
</dbReference>
<gene>
    <name evidence="2" type="ORF">JOF36_005842</name>
</gene>
<dbReference type="SMART" id="SM00347">
    <property type="entry name" value="HTH_MARR"/>
    <property type="match status" value="1"/>
</dbReference>
<dbReference type="SUPFAM" id="SSF46785">
    <property type="entry name" value="Winged helix' DNA-binding domain"/>
    <property type="match status" value="1"/>
</dbReference>
<sequence length="163" mass="17313">MTSEGGTDGDGEPAAVPGAVAPLLRMTRLLVGVATEAVEQLDTGVSLPQFRLLLVLSELGPMPSARAADRLGTAPSSVTRLADHLEAAGYLVRSRERPNRSVVRLAPTAAGTEIVERVLHRRATELDRLLAVLGPHEQTRLAQLVTRLCDGADAERGGHWSVL</sequence>
<dbReference type="PANTHER" id="PTHR33164">
    <property type="entry name" value="TRANSCRIPTIONAL REGULATOR, MARR FAMILY"/>
    <property type="match status" value="1"/>
</dbReference>
<proteinExistence type="predicted"/>
<dbReference type="InterPro" id="IPR036388">
    <property type="entry name" value="WH-like_DNA-bd_sf"/>
</dbReference>
<keyword evidence="2" id="KW-0238">DNA-binding</keyword>
<dbReference type="InterPro" id="IPR036390">
    <property type="entry name" value="WH_DNA-bd_sf"/>
</dbReference>
<dbReference type="Proteomes" id="UP001519295">
    <property type="component" value="Unassembled WGS sequence"/>
</dbReference>
<evidence type="ECO:0000313" key="3">
    <source>
        <dbReference type="Proteomes" id="UP001519295"/>
    </source>
</evidence>
<reference evidence="2 3" key="1">
    <citation type="submission" date="2021-03" db="EMBL/GenBank/DDBJ databases">
        <title>Sequencing the genomes of 1000 actinobacteria strains.</title>
        <authorList>
            <person name="Klenk H.-P."/>
        </authorList>
    </citation>
    <scope>NUCLEOTIDE SEQUENCE [LARGE SCALE GENOMIC DNA]</scope>
    <source>
        <strain evidence="2 3">DSM 45256</strain>
    </source>
</reference>
<name>A0ABS4W1U7_9PSEU</name>
<organism evidence="2 3">
    <name type="scientific">Pseudonocardia parietis</name>
    <dbReference type="NCBI Taxonomy" id="570936"/>
    <lineage>
        <taxon>Bacteria</taxon>
        <taxon>Bacillati</taxon>
        <taxon>Actinomycetota</taxon>
        <taxon>Actinomycetes</taxon>
        <taxon>Pseudonocardiales</taxon>
        <taxon>Pseudonocardiaceae</taxon>
        <taxon>Pseudonocardia</taxon>
    </lineage>
</organism>
<dbReference type="Gene3D" id="1.10.10.10">
    <property type="entry name" value="Winged helix-like DNA-binding domain superfamily/Winged helix DNA-binding domain"/>
    <property type="match status" value="1"/>
</dbReference>
<dbReference type="PRINTS" id="PR00598">
    <property type="entry name" value="HTHMARR"/>
</dbReference>
<dbReference type="InterPro" id="IPR039422">
    <property type="entry name" value="MarR/SlyA-like"/>
</dbReference>
<evidence type="ECO:0000259" key="1">
    <source>
        <dbReference type="PROSITE" id="PS50995"/>
    </source>
</evidence>
<feature type="domain" description="HTH marR-type" evidence="1">
    <location>
        <begin position="23"/>
        <end position="150"/>
    </location>
</feature>
<protein>
    <submittedName>
        <fullName evidence="2">DNA-binding MarR family transcriptional regulator</fullName>
    </submittedName>
</protein>
<keyword evidence="3" id="KW-1185">Reference proteome</keyword>
<accession>A0ABS4W1U7</accession>
<dbReference type="InterPro" id="IPR000835">
    <property type="entry name" value="HTH_MarR-typ"/>
</dbReference>
<dbReference type="PANTHER" id="PTHR33164:SF94">
    <property type="entry name" value="TRANSCRIPTIONAL REGULATORY PROTEIN-RELATED"/>
    <property type="match status" value="1"/>
</dbReference>
<dbReference type="GO" id="GO:0003677">
    <property type="term" value="F:DNA binding"/>
    <property type="evidence" value="ECO:0007669"/>
    <property type="project" value="UniProtKB-KW"/>
</dbReference>
<dbReference type="EMBL" id="JAGINU010000001">
    <property type="protein sequence ID" value="MBP2370146.1"/>
    <property type="molecule type" value="Genomic_DNA"/>
</dbReference>
<comment type="caution">
    <text evidence="2">The sequence shown here is derived from an EMBL/GenBank/DDBJ whole genome shotgun (WGS) entry which is preliminary data.</text>
</comment>
<dbReference type="Pfam" id="PF12802">
    <property type="entry name" value="MarR_2"/>
    <property type="match status" value="1"/>
</dbReference>
<dbReference type="RefSeq" id="WP_210033187.1">
    <property type="nucleotide sequence ID" value="NZ_JAGINU010000001.1"/>
</dbReference>
<evidence type="ECO:0000313" key="2">
    <source>
        <dbReference type="EMBL" id="MBP2370146.1"/>
    </source>
</evidence>